<organism evidence="2 3">
    <name type="scientific">Methylomirabilis oxygeniifera</name>
    <dbReference type="NCBI Taxonomy" id="671143"/>
    <lineage>
        <taxon>Bacteria</taxon>
        <taxon>Candidatus Methylomirabilota</taxon>
        <taxon>Candidatus Methylomirabilia</taxon>
        <taxon>Candidatus Methylomirabilales</taxon>
        <taxon>Candidatus Methylomirabilaceae</taxon>
        <taxon>Candidatus Methylomirabilis</taxon>
    </lineage>
</organism>
<dbReference type="STRING" id="671143.DAMO_2038"/>
<gene>
    <name evidence="2" type="ORF">DAMO_2038</name>
</gene>
<reference evidence="2 3" key="1">
    <citation type="journal article" date="2010" name="Nature">
        <title>Nitrite-driven anaerobic methane oxidation by oxygenic bacteria.</title>
        <authorList>
            <person name="Ettwig K.F."/>
            <person name="Butler M.K."/>
            <person name="Le Paslier D."/>
            <person name="Pelletier E."/>
            <person name="Mangenot S."/>
            <person name="Kuypers M.M.M."/>
            <person name="Schreiber F."/>
            <person name="Dutilh B.E."/>
            <person name="Zedelius J."/>
            <person name="de Beer D."/>
            <person name="Gloerich J."/>
            <person name="Wessels H.J.C.T."/>
            <person name="van Allen T."/>
            <person name="Luesken F."/>
            <person name="Wu M."/>
            <person name="van de Pas-Schoonen K.T."/>
            <person name="Op den Camp H.J.M."/>
            <person name="Janssen-Megens E.M."/>
            <person name="Francoijs K-J."/>
            <person name="Stunnenberg H."/>
            <person name="Weissenbach J."/>
            <person name="Jetten M.S.M."/>
            <person name="Strous M."/>
        </authorList>
    </citation>
    <scope>NUCLEOTIDE SEQUENCE [LARGE SCALE GENOMIC DNA]</scope>
</reference>
<keyword evidence="1" id="KW-0472">Membrane</keyword>
<evidence type="ECO:0000313" key="3">
    <source>
        <dbReference type="Proteomes" id="UP000006898"/>
    </source>
</evidence>
<feature type="transmembrane region" description="Helical" evidence="1">
    <location>
        <begin position="120"/>
        <end position="145"/>
    </location>
</feature>
<keyword evidence="1" id="KW-1133">Transmembrane helix</keyword>
<evidence type="ECO:0000313" key="2">
    <source>
        <dbReference type="EMBL" id="CBE69088.1"/>
    </source>
</evidence>
<evidence type="ECO:0000256" key="1">
    <source>
        <dbReference type="SAM" id="Phobius"/>
    </source>
</evidence>
<keyword evidence="1" id="KW-0812">Transmembrane</keyword>
<protein>
    <submittedName>
        <fullName evidence="2">Uncharacterized protein</fullName>
    </submittedName>
</protein>
<dbReference type="KEGG" id="mox:DAMO_2038"/>
<dbReference type="HOGENOM" id="CLU_693862_0_0_0"/>
<feature type="transmembrane region" description="Helical" evidence="1">
    <location>
        <begin position="12"/>
        <end position="35"/>
    </location>
</feature>
<sequence>MADREKPMLRTSLFLVLLVGIIAGLAWIVTVFWLVPDSLPLSAHVIFVVFLGIALFGLSNLLRGYRSVLFLLFGGGRSWHAVPIWTGIVGMSLLFLFVVGQRRPACVPPGIDLSELGKTLFGGPGTIFAALLGLITILGFFATLVRLQEIEGRAVDYATLHERVAKLINDEARDAHRGNRFVWIMANAPTFGNLSDRMSFLRFYETLHDALGNRSLEVQTLCLDWTSVDAGGQRDWLYPSLSADQRSHVPERPSDSVERELDIIETPLAEFYREVAEHLNKKADAALALTEALGILGAVTHVSQTSAQRQKAPRRTVALGKPDQKPKRVPLHFVLTSRASIVFNTLDLPANNGGDRKGEEVHVAAFESTDGALRRRLRAAFEYHADESRATLIPSPW</sequence>
<dbReference type="EMBL" id="FP565575">
    <property type="protein sequence ID" value="CBE69088.1"/>
    <property type="molecule type" value="Genomic_DNA"/>
</dbReference>
<feature type="transmembrane region" description="Helical" evidence="1">
    <location>
        <begin position="82"/>
        <end position="100"/>
    </location>
</feature>
<dbReference type="Proteomes" id="UP000006898">
    <property type="component" value="Chromosome"/>
</dbReference>
<feature type="transmembrane region" description="Helical" evidence="1">
    <location>
        <begin position="41"/>
        <end position="62"/>
    </location>
</feature>
<proteinExistence type="predicted"/>
<accession>D5MH57</accession>
<dbReference type="AlphaFoldDB" id="D5MH57"/>
<name>D5MH57_METO1</name>